<keyword evidence="5" id="KW-0998">Cell outer membrane</keyword>
<name>A0A1H6VF41_9BACT</name>
<evidence type="ECO:0000256" key="2">
    <source>
        <dbReference type="ARBA" id="ARBA00006275"/>
    </source>
</evidence>
<feature type="signal peptide" evidence="6">
    <location>
        <begin position="1"/>
        <end position="19"/>
    </location>
</feature>
<comment type="similarity">
    <text evidence="2">Belongs to the SusD family.</text>
</comment>
<dbReference type="OrthoDB" id="5694214at2"/>
<sequence>MKKTILFITCLSAMVSALLGLQSCNLDVTPTDRYTDITVWGDVENAKLYLYDQYAVLNTFSFGRFPIGYSNSTDALTDLIKFTSTLSGNGTANMIAFNPSSITATSPTFAYWADGYKNIFAINNFLDGTQKYNTFADSTTKNLYHAEARFLRAYVYLWLVKLHGSVILLDKPVFDNNNVRSSEDDCWNFIANDLAFAARYLPETRPTAELGRAKGAAYGLLARTWLYAASIAEYDKKQFNSDLLTGVPEGKKSAYYKNAANAAEAVMAMEGKGIFQLLPKYSDVFYTKNNKEIILGFNFVRPSLTHTIDRDFSPPSDIPTYGAMGVPTAELADAFEMADGRKFSWNDPTMAANPYSGRESRFYATILYNGASWKGRQINTATGFEGYVDYGTQTEPKKTVTGYYIRKYLDSTNTDALRNASDQQYIDIRYAEILLIYAEAAAKTGQFGKGKSALDKVRKRAGLPESKAKNEEELMAAVEHERIVELAFEGHRYWDLRRWRKAHIVLDNMRVHGHKPVADGKGGFTYQLVDSDKQNRYFASNTYYIPLPVAEIVNNPKLTQIQGW</sequence>
<feature type="chain" id="PRO_5011628249" evidence="6">
    <location>
        <begin position="20"/>
        <end position="564"/>
    </location>
</feature>
<evidence type="ECO:0000256" key="5">
    <source>
        <dbReference type="ARBA" id="ARBA00023237"/>
    </source>
</evidence>
<evidence type="ECO:0000256" key="1">
    <source>
        <dbReference type="ARBA" id="ARBA00004442"/>
    </source>
</evidence>
<reference evidence="9 10" key="1">
    <citation type="submission" date="2016-10" db="EMBL/GenBank/DDBJ databases">
        <authorList>
            <person name="de Groot N.N."/>
        </authorList>
    </citation>
    <scope>NUCLEOTIDE SEQUENCE [LARGE SCALE GENOMIC DNA]</scope>
    <source>
        <strain evidence="9 10">DSM 19938</strain>
    </source>
</reference>
<dbReference type="EMBL" id="FNXY01000004">
    <property type="protein sequence ID" value="SEJ03198.1"/>
    <property type="molecule type" value="Genomic_DNA"/>
</dbReference>
<dbReference type="Pfam" id="PF07980">
    <property type="entry name" value="SusD_RagB"/>
    <property type="match status" value="1"/>
</dbReference>
<dbReference type="InterPro" id="IPR011990">
    <property type="entry name" value="TPR-like_helical_dom_sf"/>
</dbReference>
<evidence type="ECO:0000259" key="8">
    <source>
        <dbReference type="Pfam" id="PF14322"/>
    </source>
</evidence>
<dbReference type="Proteomes" id="UP000199532">
    <property type="component" value="Unassembled WGS sequence"/>
</dbReference>
<dbReference type="Pfam" id="PF14322">
    <property type="entry name" value="SusD-like_3"/>
    <property type="match status" value="1"/>
</dbReference>
<feature type="domain" description="SusD-like N-terminal" evidence="8">
    <location>
        <begin position="102"/>
        <end position="226"/>
    </location>
</feature>
<evidence type="ECO:0000259" key="7">
    <source>
        <dbReference type="Pfam" id="PF07980"/>
    </source>
</evidence>
<organism evidence="9 10">
    <name type="scientific">Dyadobacter koreensis</name>
    <dbReference type="NCBI Taxonomy" id="408657"/>
    <lineage>
        <taxon>Bacteria</taxon>
        <taxon>Pseudomonadati</taxon>
        <taxon>Bacteroidota</taxon>
        <taxon>Cytophagia</taxon>
        <taxon>Cytophagales</taxon>
        <taxon>Spirosomataceae</taxon>
        <taxon>Dyadobacter</taxon>
    </lineage>
</organism>
<keyword evidence="3 6" id="KW-0732">Signal</keyword>
<comment type="subcellular location">
    <subcellularLocation>
        <location evidence="1">Cell outer membrane</location>
    </subcellularLocation>
</comment>
<accession>A0A1H6VF41</accession>
<dbReference type="RefSeq" id="WP_090336390.1">
    <property type="nucleotide sequence ID" value="NZ_FNXY01000004.1"/>
</dbReference>
<dbReference type="InterPro" id="IPR033985">
    <property type="entry name" value="SusD-like_N"/>
</dbReference>
<dbReference type="GO" id="GO:0009279">
    <property type="term" value="C:cell outer membrane"/>
    <property type="evidence" value="ECO:0007669"/>
    <property type="project" value="UniProtKB-SubCell"/>
</dbReference>
<dbReference type="PROSITE" id="PS51257">
    <property type="entry name" value="PROKAR_LIPOPROTEIN"/>
    <property type="match status" value="1"/>
</dbReference>
<dbReference type="AlphaFoldDB" id="A0A1H6VF41"/>
<evidence type="ECO:0000313" key="10">
    <source>
        <dbReference type="Proteomes" id="UP000199532"/>
    </source>
</evidence>
<protein>
    <submittedName>
        <fullName evidence="9">Starch-binding associating with outer membrane</fullName>
    </submittedName>
</protein>
<dbReference type="SUPFAM" id="SSF48452">
    <property type="entry name" value="TPR-like"/>
    <property type="match status" value="1"/>
</dbReference>
<feature type="domain" description="RagB/SusD" evidence="7">
    <location>
        <begin position="325"/>
        <end position="564"/>
    </location>
</feature>
<proteinExistence type="inferred from homology"/>
<gene>
    <name evidence="9" type="ORF">SAMN04487995_3126</name>
</gene>
<evidence type="ECO:0000313" key="9">
    <source>
        <dbReference type="EMBL" id="SEJ03198.1"/>
    </source>
</evidence>
<evidence type="ECO:0000256" key="4">
    <source>
        <dbReference type="ARBA" id="ARBA00023136"/>
    </source>
</evidence>
<dbReference type="InterPro" id="IPR012944">
    <property type="entry name" value="SusD_RagB_dom"/>
</dbReference>
<evidence type="ECO:0000256" key="6">
    <source>
        <dbReference type="SAM" id="SignalP"/>
    </source>
</evidence>
<keyword evidence="10" id="KW-1185">Reference proteome</keyword>
<dbReference type="STRING" id="408657.SAMN04487995_3126"/>
<dbReference type="Gene3D" id="1.25.40.390">
    <property type="match status" value="1"/>
</dbReference>
<keyword evidence="4" id="KW-0472">Membrane</keyword>
<evidence type="ECO:0000256" key="3">
    <source>
        <dbReference type="ARBA" id="ARBA00022729"/>
    </source>
</evidence>